<evidence type="ECO:0000313" key="4">
    <source>
        <dbReference type="EMBL" id="KAE9980892.1"/>
    </source>
</evidence>
<sequence>MSFSIDGQETQSANALQQGGEGNTSVPVSILRPYNEPSEPTRQELGLLTKHQFWFLAGTSAATVFFRMLKIWLLPDEGSPPADLLGAWVFYTSLALLVSVFIGWFEQAAARPTWPARRYIINLFIITMVLSVSVYHLIRPCGSNTDSLLWRVLELCLVCDVQLGIALTTSFLLGDSRIDHARLYLKNRPPWFLRRFIPGLDAETTLSVLSLLTQANLTGRRRIAQWLLRRLEIASFFIALMLDAYSIMLLFAVVSRYCSWAGYMEYSQKTDEPALSFIKGLVVCLTFPMMHLLPWKVYRKQCVAIGEEVREMRREVVEG</sequence>
<gene>
    <name evidence="4" type="ORF">EG327_006419</name>
    <name evidence="3" type="ORF">EG328_007820</name>
</gene>
<feature type="transmembrane region" description="Helical" evidence="2">
    <location>
        <begin position="119"/>
        <end position="138"/>
    </location>
</feature>
<evidence type="ECO:0000256" key="2">
    <source>
        <dbReference type="SAM" id="Phobius"/>
    </source>
</evidence>
<evidence type="ECO:0000256" key="1">
    <source>
        <dbReference type="SAM" id="MobiDB-lite"/>
    </source>
</evidence>
<proteinExistence type="predicted"/>
<feature type="transmembrane region" description="Helical" evidence="2">
    <location>
        <begin position="85"/>
        <end position="107"/>
    </location>
</feature>
<feature type="region of interest" description="Disordered" evidence="1">
    <location>
        <begin position="1"/>
        <end position="33"/>
    </location>
</feature>
<evidence type="ECO:0000313" key="3">
    <source>
        <dbReference type="EMBL" id="KAE9968027.1"/>
    </source>
</evidence>
<dbReference type="EMBL" id="WNWR01000376">
    <property type="protein sequence ID" value="KAE9980892.1"/>
    <property type="molecule type" value="Genomic_DNA"/>
</dbReference>
<keyword evidence="2" id="KW-1133">Transmembrane helix</keyword>
<dbReference type="Proteomes" id="UP000490939">
    <property type="component" value="Unassembled WGS sequence"/>
</dbReference>
<protein>
    <submittedName>
        <fullName evidence="3">Uncharacterized protein</fullName>
    </submittedName>
</protein>
<feature type="transmembrane region" description="Helical" evidence="2">
    <location>
        <begin position="231"/>
        <end position="254"/>
    </location>
</feature>
<dbReference type="EMBL" id="WNWS01000426">
    <property type="protein sequence ID" value="KAE9968027.1"/>
    <property type="molecule type" value="Genomic_DNA"/>
</dbReference>
<reference evidence="3 5" key="1">
    <citation type="submission" date="2018-12" db="EMBL/GenBank/DDBJ databases">
        <title>Venturia inaequalis Genome Resource.</title>
        <authorList>
            <person name="Lichtner F.J."/>
        </authorList>
    </citation>
    <scope>NUCLEOTIDE SEQUENCE [LARGE SCALE GENOMIC DNA]</scope>
    <source>
        <strain evidence="3 5">120213</strain>
        <strain evidence="4 6">DMI_063113</strain>
    </source>
</reference>
<dbReference type="Proteomes" id="UP000447873">
    <property type="component" value="Unassembled WGS sequence"/>
</dbReference>
<accession>A0A8H3UCJ6</accession>
<feature type="transmembrane region" description="Helical" evidence="2">
    <location>
        <begin position="274"/>
        <end position="293"/>
    </location>
</feature>
<dbReference type="AlphaFoldDB" id="A0A8H3UCJ6"/>
<feature type="compositionally biased region" description="Polar residues" evidence="1">
    <location>
        <begin position="1"/>
        <end position="27"/>
    </location>
</feature>
<organism evidence="3 5">
    <name type="scientific">Venturia inaequalis</name>
    <name type="common">Apple scab fungus</name>
    <dbReference type="NCBI Taxonomy" id="5025"/>
    <lineage>
        <taxon>Eukaryota</taxon>
        <taxon>Fungi</taxon>
        <taxon>Dikarya</taxon>
        <taxon>Ascomycota</taxon>
        <taxon>Pezizomycotina</taxon>
        <taxon>Dothideomycetes</taxon>
        <taxon>Pleosporomycetidae</taxon>
        <taxon>Venturiales</taxon>
        <taxon>Venturiaceae</taxon>
        <taxon>Venturia</taxon>
    </lineage>
</organism>
<keyword evidence="2" id="KW-0812">Transmembrane</keyword>
<feature type="transmembrane region" description="Helical" evidence="2">
    <location>
        <begin position="150"/>
        <end position="173"/>
    </location>
</feature>
<evidence type="ECO:0000313" key="5">
    <source>
        <dbReference type="Proteomes" id="UP000447873"/>
    </source>
</evidence>
<evidence type="ECO:0000313" key="6">
    <source>
        <dbReference type="Proteomes" id="UP000490939"/>
    </source>
</evidence>
<name>A0A8H3UCJ6_VENIN</name>
<keyword evidence="2" id="KW-0472">Membrane</keyword>
<feature type="transmembrane region" description="Helical" evidence="2">
    <location>
        <begin position="53"/>
        <end position="73"/>
    </location>
</feature>
<keyword evidence="6" id="KW-1185">Reference proteome</keyword>
<comment type="caution">
    <text evidence="3">The sequence shown here is derived from an EMBL/GenBank/DDBJ whole genome shotgun (WGS) entry which is preliminary data.</text>
</comment>